<dbReference type="SUPFAM" id="SSF110997">
    <property type="entry name" value="Sporulation related repeat"/>
    <property type="match status" value="1"/>
</dbReference>
<dbReference type="Proteomes" id="UP001597213">
    <property type="component" value="Unassembled WGS sequence"/>
</dbReference>
<dbReference type="Pfam" id="PF05036">
    <property type="entry name" value="SPOR"/>
    <property type="match status" value="1"/>
</dbReference>
<dbReference type="PROSITE" id="PS51724">
    <property type="entry name" value="SPOR"/>
    <property type="match status" value="1"/>
</dbReference>
<dbReference type="InterPro" id="IPR036680">
    <property type="entry name" value="SPOR-like_sf"/>
</dbReference>
<feature type="non-terminal residue" evidence="2">
    <location>
        <position position="1"/>
    </location>
</feature>
<dbReference type="EMBL" id="JBHUEN010000005">
    <property type="protein sequence ID" value="MFD1880333.1"/>
    <property type="molecule type" value="Genomic_DNA"/>
</dbReference>
<feature type="domain" description="SPOR" evidence="1">
    <location>
        <begin position="26"/>
        <end position="111"/>
    </location>
</feature>
<comment type="caution">
    <text evidence="2">The sequence shown here is derived from an EMBL/GenBank/DDBJ whole genome shotgun (WGS) entry which is preliminary data.</text>
</comment>
<organism evidence="2 3">
    <name type="scientific">Paracoccus pacificus</name>
    <dbReference type="NCBI Taxonomy" id="1463598"/>
    <lineage>
        <taxon>Bacteria</taxon>
        <taxon>Pseudomonadati</taxon>
        <taxon>Pseudomonadota</taxon>
        <taxon>Alphaproteobacteria</taxon>
        <taxon>Rhodobacterales</taxon>
        <taxon>Paracoccaceae</taxon>
        <taxon>Paracoccus</taxon>
    </lineage>
</organism>
<evidence type="ECO:0000259" key="1">
    <source>
        <dbReference type="PROSITE" id="PS51724"/>
    </source>
</evidence>
<sequence length="111" mass="11376">AAADEAARATPAAAPATPVRAVDPGAIPAGTALVQIGAFDTQADAESEWARLTGRFGSLFDGKGRVIQTAESNGRTFVRLRVAGFESKDEARRFCAALVAKNAACIAATAK</sequence>
<protein>
    <submittedName>
        <fullName evidence="2">SPOR domain-containing protein</fullName>
    </submittedName>
</protein>
<dbReference type="Gene3D" id="3.30.70.1070">
    <property type="entry name" value="Sporulation related repeat"/>
    <property type="match status" value="1"/>
</dbReference>
<dbReference type="RefSeq" id="WP_379139486.1">
    <property type="nucleotide sequence ID" value="NZ_JBHUEN010000005.1"/>
</dbReference>
<proteinExistence type="predicted"/>
<accession>A0ABW4R2H5</accession>
<gene>
    <name evidence="2" type="ORF">ACFSCT_01215</name>
</gene>
<name>A0ABW4R2H5_9RHOB</name>
<evidence type="ECO:0000313" key="3">
    <source>
        <dbReference type="Proteomes" id="UP001597213"/>
    </source>
</evidence>
<keyword evidence="3" id="KW-1185">Reference proteome</keyword>
<reference evidence="3" key="1">
    <citation type="journal article" date="2019" name="Int. J. Syst. Evol. Microbiol.">
        <title>The Global Catalogue of Microorganisms (GCM) 10K type strain sequencing project: providing services to taxonomists for standard genome sequencing and annotation.</title>
        <authorList>
            <consortium name="The Broad Institute Genomics Platform"/>
            <consortium name="The Broad Institute Genome Sequencing Center for Infectious Disease"/>
            <person name="Wu L."/>
            <person name="Ma J."/>
        </authorList>
    </citation>
    <scope>NUCLEOTIDE SEQUENCE [LARGE SCALE GENOMIC DNA]</scope>
    <source>
        <strain evidence="3">CCUG 56029</strain>
    </source>
</reference>
<evidence type="ECO:0000313" key="2">
    <source>
        <dbReference type="EMBL" id="MFD1880333.1"/>
    </source>
</evidence>
<dbReference type="InterPro" id="IPR007730">
    <property type="entry name" value="SPOR-like_dom"/>
</dbReference>